<feature type="transmembrane region" description="Helical" evidence="1">
    <location>
        <begin position="219"/>
        <end position="239"/>
    </location>
</feature>
<feature type="transmembrane region" description="Helical" evidence="1">
    <location>
        <begin position="84"/>
        <end position="107"/>
    </location>
</feature>
<evidence type="ECO:0000313" key="2">
    <source>
        <dbReference type="EMBL" id="KDA53909.1"/>
    </source>
</evidence>
<keyword evidence="1" id="KW-0812">Transmembrane</keyword>
<dbReference type="RefSeq" id="WP_038048521.1">
    <property type="nucleotide sequence ID" value="NZ_JMFG01000015.1"/>
</dbReference>
<evidence type="ECO:0000313" key="3">
    <source>
        <dbReference type="Proteomes" id="UP000027284"/>
    </source>
</evidence>
<feature type="transmembrane region" description="Helical" evidence="1">
    <location>
        <begin position="128"/>
        <end position="151"/>
    </location>
</feature>
<reference evidence="2 3" key="1">
    <citation type="submission" date="2014-04" db="EMBL/GenBank/DDBJ databases">
        <title>The Genome Sequence of Thermoanaerobaculum aquaticum MP-01, The First Cultivated Group 23 Acidobacterium.</title>
        <authorList>
            <person name="Stamps B.W."/>
            <person name="Losey N.A."/>
            <person name="Lawson P.A."/>
            <person name="Stevenson B.S."/>
        </authorList>
    </citation>
    <scope>NUCLEOTIDE SEQUENCE [LARGE SCALE GENOMIC DNA]</scope>
    <source>
        <strain evidence="2 3">MP-01</strain>
    </source>
</reference>
<gene>
    <name evidence="2" type="ORF">EG19_01560</name>
</gene>
<feature type="transmembrane region" description="Helical" evidence="1">
    <location>
        <begin position="20"/>
        <end position="43"/>
    </location>
</feature>
<dbReference type="Proteomes" id="UP000027284">
    <property type="component" value="Unassembled WGS sequence"/>
</dbReference>
<dbReference type="EMBL" id="JMFG01000015">
    <property type="protein sequence ID" value="KDA53909.1"/>
    <property type="molecule type" value="Genomic_DNA"/>
</dbReference>
<keyword evidence="1" id="KW-0472">Membrane</keyword>
<feature type="transmembrane region" description="Helical" evidence="1">
    <location>
        <begin position="251"/>
        <end position="271"/>
    </location>
</feature>
<accession>A0A062XWZ6</accession>
<comment type="caution">
    <text evidence="2">The sequence shown here is derived from an EMBL/GenBank/DDBJ whole genome shotgun (WGS) entry which is preliminary data.</text>
</comment>
<dbReference type="AlphaFoldDB" id="A0A062XWZ6"/>
<feature type="transmembrane region" description="Helical" evidence="1">
    <location>
        <begin position="163"/>
        <end position="184"/>
    </location>
</feature>
<name>A0A062XWZ6_9BACT</name>
<organism evidence="2 3">
    <name type="scientific">Thermoanaerobaculum aquaticum</name>
    <dbReference type="NCBI Taxonomy" id="1312852"/>
    <lineage>
        <taxon>Bacteria</taxon>
        <taxon>Pseudomonadati</taxon>
        <taxon>Acidobacteriota</taxon>
        <taxon>Thermoanaerobaculia</taxon>
        <taxon>Thermoanaerobaculales</taxon>
        <taxon>Thermoanaerobaculaceae</taxon>
        <taxon>Thermoanaerobaculum</taxon>
    </lineage>
</organism>
<proteinExistence type="predicted"/>
<evidence type="ECO:0008006" key="4">
    <source>
        <dbReference type="Google" id="ProtNLM"/>
    </source>
</evidence>
<dbReference type="STRING" id="1312852.EG19_01560"/>
<sequence length="313" mass="34300">MKSIHVFSEGLRQASKRPKLVLVLYLVPLVGALALSFLAWASLAPALGHSLFAQEVIAGRWFGVWQDFAKSPENHLSLVIGPGLALAFFATVILQVLLSAGVITSLFGDRAARGGDFFTGIRHFAWPFFRSFLWFFIGFALAAGACGVVMQRFFKLAENQADARWDVVGVLVGSLLFALLYVPLRGAYELSRMAVVRHGDRKTLRGFFRALGSVLRHPLLFFPLYAAFFMAVVALHGAFGLVRSEFTVSNWLGIFAVALAHQLVMAVRAFLQLGFMAANKEAYLLLGEAGYCQPKTQPQQAVAEPSPVEDVFA</sequence>
<keyword evidence="1" id="KW-1133">Transmembrane helix</keyword>
<protein>
    <recommendedName>
        <fullName evidence="4">DUF975 family protein</fullName>
    </recommendedName>
</protein>
<keyword evidence="3" id="KW-1185">Reference proteome</keyword>
<evidence type="ECO:0000256" key="1">
    <source>
        <dbReference type="SAM" id="Phobius"/>
    </source>
</evidence>